<dbReference type="Pfam" id="PF12833">
    <property type="entry name" value="HTH_18"/>
    <property type="match status" value="1"/>
</dbReference>
<dbReference type="Pfam" id="PF06445">
    <property type="entry name" value="GyrI-like"/>
    <property type="match status" value="1"/>
</dbReference>
<dbReference type="SMART" id="SM00342">
    <property type="entry name" value="HTH_ARAC"/>
    <property type="match status" value="1"/>
</dbReference>
<sequence>MTWRESRREYGRRMNSVLDYIDRHLGEPLDLETVAAVAHFSPYHFHRLFAAWMGETLGDYLWRRRLERGALLLCNGDQAILAVALSIGFGSPEAFTRAFKARFGCTPTSWRKGAAERAQALLEEMQARRAQQMRKQDQVQRKLDQAGQEGNGDDADSFKAWEAHMQVRIVQLSACKIAYQRYIGPYGPGVSRFWAQTFIPWLAAAGLTGRSCYGIGHDDPSVTAPDKCRYDAAVVVPDDYVASGSAVLSSLPGGCYAVARFEGTGADIGDAWLTLLRDWLPSSGMQCDNRPCFEHYPADAQYDPETQVFNCELCLPVRPA</sequence>
<evidence type="ECO:0000259" key="5">
    <source>
        <dbReference type="PROSITE" id="PS01124"/>
    </source>
</evidence>
<feature type="domain" description="HTH araC/xylS-type" evidence="5">
    <location>
        <begin position="15"/>
        <end position="113"/>
    </location>
</feature>
<evidence type="ECO:0000313" key="7">
    <source>
        <dbReference type="Proteomes" id="UP001156706"/>
    </source>
</evidence>
<feature type="compositionally biased region" description="Basic and acidic residues" evidence="4">
    <location>
        <begin position="134"/>
        <end position="144"/>
    </location>
</feature>
<dbReference type="InterPro" id="IPR011256">
    <property type="entry name" value="Reg_factor_effector_dom_sf"/>
</dbReference>
<comment type="caution">
    <text evidence="6">The sequence shown here is derived from an EMBL/GenBank/DDBJ whole genome shotgun (WGS) entry which is preliminary data.</text>
</comment>
<dbReference type="PROSITE" id="PS00041">
    <property type="entry name" value="HTH_ARAC_FAMILY_1"/>
    <property type="match status" value="1"/>
</dbReference>
<dbReference type="InterPro" id="IPR010499">
    <property type="entry name" value="AraC_E-bd"/>
</dbReference>
<dbReference type="PRINTS" id="PR00032">
    <property type="entry name" value="HTHARAC"/>
</dbReference>
<gene>
    <name evidence="6" type="ORF">GCM10007907_27370</name>
</gene>
<dbReference type="InterPro" id="IPR018062">
    <property type="entry name" value="HTH_AraC-typ_CS"/>
</dbReference>
<proteinExistence type="predicted"/>
<dbReference type="InterPro" id="IPR050908">
    <property type="entry name" value="SmbC-like"/>
</dbReference>
<accession>A0ABQ5YJU3</accession>
<organism evidence="6 7">
    <name type="scientific">Chitinimonas prasina</name>
    <dbReference type="NCBI Taxonomy" id="1434937"/>
    <lineage>
        <taxon>Bacteria</taxon>
        <taxon>Pseudomonadati</taxon>
        <taxon>Pseudomonadota</taxon>
        <taxon>Betaproteobacteria</taxon>
        <taxon>Neisseriales</taxon>
        <taxon>Chitinibacteraceae</taxon>
        <taxon>Chitinimonas</taxon>
    </lineage>
</organism>
<evidence type="ECO:0000256" key="3">
    <source>
        <dbReference type="ARBA" id="ARBA00023163"/>
    </source>
</evidence>
<protein>
    <submittedName>
        <fullName evidence="6">AraC family transcriptional regulator</fullName>
    </submittedName>
</protein>
<dbReference type="PROSITE" id="PS01124">
    <property type="entry name" value="HTH_ARAC_FAMILY_2"/>
    <property type="match status" value="1"/>
</dbReference>
<keyword evidence="3" id="KW-0804">Transcription</keyword>
<dbReference type="InterPro" id="IPR020449">
    <property type="entry name" value="Tscrpt_reg_AraC-type_HTH"/>
</dbReference>
<dbReference type="SMART" id="SM00871">
    <property type="entry name" value="AraC_E_bind"/>
    <property type="match status" value="1"/>
</dbReference>
<dbReference type="InterPro" id="IPR029442">
    <property type="entry name" value="GyrI-like"/>
</dbReference>
<keyword evidence="2" id="KW-0238">DNA-binding</keyword>
<dbReference type="InterPro" id="IPR018060">
    <property type="entry name" value="HTH_AraC"/>
</dbReference>
<dbReference type="EMBL" id="BSOG01000003">
    <property type="protein sequence ID" value="GLR13947.1"/>
    <property type="molecule type" value="Genomic_DNA"/>
</dbReference>
<feature type="region of interest" description="Disordered" evidence="4">
    <location>
        <begin position="133"/>
        <end position="154"/>
    </location>
</feature>
<dbReference type="SUPFAM" id="SSF46689">
    <property type="entry name" value="Homeodomain-like"/>
    <property type="match status" value="2"/>
</dbReference>
<dbReference type="Gene3D" id="1.10.10.60">
    <property type="entry name" value="Homeodomain-like"/>
    <property type="match status" value="2"/>
</dbReference>
<evidence type="ECO:0000313" key="6">
    <source>
        <dbReference type="EMBL" id="GLR13947.1"/>
    </source>
</evidence>
<dbReference type="Proteomes" id="UP001156706">
    <property type="component" value="Unassembled WGS sequence"/>
</dbReference>
<keyword evidence="7" id="KW-1185">Reference proteome</keyword>
<dbReference type="PANTHER" id="PTHR40055:SF1">
    <property type="entry name" value="TRANSCRIPTIONAL REGULATOR YGIV-RELATED"/>
    <property type="match status" value="1"/>
</dbReference>
<dbReference type="SUPFAM" id="SSF55136">
    <property type="entry name" value="Probable bacterial effector-binding domain"/>
    <property type="match status" value="1"/>
</dbReference>
<evidence type="ECO:0000256" key="2">
    <source>
        <dbReference type="ARBA" id="ARBA00023125"/>
    </source>
</evidence>
<evidence type="ECO:0000256" key="1">
    <source>
        <dbReference type="ARBA" id="ARBA00023015"/>
    </source>
</evidence>
<dbReference type="PANTHER" id="PTHR40055">
    <property type="entry name" value="TRANSCRIPTIONAL REGULATOR YGIV-RELATED"/>
    <property type="match status" value="1"/>
</dbReference>
<reference evidence="7" key="1">
    <citation type="journal article" date="2019" name="Int. J. Syst. Evol. Microbiol.">
        <title>The Global Catalogue of Microorganisms (GCM) 10K type strain sequencing project: providing services to taxonomists for standard genome sequencing and annotation.</title>
        <authorList>
            <consortium name="The Broad Institute Genomics Platform"/>
            <consortium name="The Broad Institute Genome Sequencing Center for Infectious Disease"/>
            <person name="Wu L."/>
            <person name="Ma J."/>
        </authorList>
    </citation>
    <scope>NUCLEOTIDE SEQUENCE [LARGE SCALE GENOMIC DNA]</scope>
    <source>
        <strain evidence="7">NBRC 110044</strain>
    </source>
</reference>
<dbReference type="Gene3D" id="3.20.80.10">
    <property type="entry name" value="Regulatory factor, effector binding domain"/>
    <property type="match status" value="1"/>
</dbReference>
<keyword evidence="1" id="KW-0805">Transcription regulation</keyword>
<dbReference type="InterPro" id="IPR009057">
    <property type="entry name" value="Homeodomain-like_sf"/>
</dbReference>
<name>A0ABQ5YJU3_9NEIS</name>
<evidence type="ECO:0000256" key="4">
    <source>
        <dbReference type="SAM" id="MobiDB-lite"/>
    </source>
</evidence>